<dbReference type="SUPFAM" id="SSF47090">
    <property type="entry name" value="PGBD-like"/>
    <property type="match status" value="1"/>
</dbReference>
<evidence type="ECO:0000259" key="2">
    <source>
        <dbReference type="Pfam" id="PF05838"/>
    </source>
</evidence>
<evidence type="ECO:0000313" key="4">
    <source>
        <dbReference type="Proteomes" id="UP000000442"/>
    </source>
</evidence>
<dbReference type="InterPro" id="IPR023346">
    <property type="entry name" value="Lysozyme-like_dom_sf"/>
</dbReference>
<dbReference type="Pfam" id="PF05838">
    <property type="entry name" value="Glyco_hydro_108"/>
    <property type="match status" value="1"/>
</dbReference>
<dbReference type="KEGG" id="dat:HRM2_00220"/>
<dbReference type="InterPro" id="IPR002477">
    <property type="entry name" value="Peptidoglycan-bd-like"/>
</dbReference>
<dbReference type="Gene3D" id="1.10.101.10">
    <property type="entry name" value="PGBD-like superfamily/PGBD"/>
    <property type="match status" value="1"/>
</dbReference>
<dbReference type="AlphaFoldDB" id="C0QDA7"/>
<dbReference type="InterPro" id="IPR008565">
    <property type="entry name" value="TtsA-like_GH18_dom"/>
</dbReference>
<keyword evidence="4" id="KW-1185">Reference proteome</keyword>
<proteinExistence type="predicted"/>
<evidence type="ECO:0000313" key="3">
    <source>
        <dbReference type="EMBL" id="ACN13145.1"/>
    </source>
</evidence>
<dbReference type="eggNOG" id="COG3409">
    <property type="taxonomic scope" value="Bacteria"/>
</dbReference>
<dbReference type="CDD" id="cd13926">
    <property type="entry name" value="N-acetylmuramidase_GH108"/>
    <property type="match status" value="1"/>
</dbReference>
<evidence type="ECO:0000259" key="1">
    <source>
        <dbReference type="Pfam" id="PF01471"/>
    </source>
</evidence>
<organism evidence="3 4">
    <name type="scientific">Desulforapulum autotrophicum (strain ATCC 43914 / DSM 3382 / VKM B-1955 / HRM2)</name>
    <name type="common">Desulfobacterium autotrophicum</name>
    <dbReference type="NCBI Taxonomy" id="177437"/>
    <lineage>
        <taxon>Bacteria</taxon>
        <taxon>Pseudomonadati</taxon>
        <taxon>Thermodesulfobacteriota</taxon>
        <taxon>Desulfobacteria</taxon>
        <taxon>Desulfobacterales</taxon>
        <taxon>Desulfobacteraceae</taxon>
        <taxon>Desulforapulum</taxon>
    </lineage>
</organism>
<feature type="domain" description="Peptidoglycan binding-like" evidence="1">
    <location>
        <begin position="205"/>
        <end position="243"/>
    </location>
</feature>
<dbReference type="SUPFAM" id="SSF53955">
    <property type="entry name" value="Lysozyme-like"/>
    <property type="match status" value="1"/>
</dbReference>
<dbReference type="eggNOG" id="COG3926">
    <property type="taxonomic scope" value="Bacteria"/>
</dbReference>
<dbReference type="InterPro" id="IPR036365">
    <property type="entry name" value="PGBD-like_sf"/>
</dbReference>
<dbReference type="Pfam" id="PF01471">
    <property type="entry name" value="PG_binding_1"/>
    <property type="match status" value="1"/>
</dbReference>
<accession>C0QDA7</accession>
<dbReference type="Gene3D" id="1.20.141.10">
    <property type="entry name" value="Chitosanase, subunit A, domain 1"/>
    <property type="match status" value="1"/>
</dbReference>
<protein>
    <submittedName>
        <fullName evidence="3">Secretion activating protein</fullName>
    </submittedName>
</protein>
<dbReference type="EMBL" id="CP001087">
    <property type="protein sequence ID" value="ACN13145.1"/>
    <property type="molecule type" value="Genomic_DNA"/>
</dbReference>
<dbReference type="Proteomes" id="UP000000442">
    <property type="component" value="Chromosome"/>
</dbReference>
<dbReference type="InterPro" id="IPR036366">
    <property type="entry name" value="PGBDSf"/>
</dbReference>
<dbReference type="CAZy" id="GH108">
    <property type="family name" value="Glycoside Hydrolase Family 108"/>
</dbReference>
<feature type="domain" description="TtsA-like Glycoside hydrolase family 108" evidence="2">
    <location>
        <begin position="10"/>
        <end position="93"/>
    </location>
</feature>
<name>C0QDA7_DESAH</name>
<sequence length="247" mass="27291">MKRNFKMSLTHVLVHEGGWADHPRDPGGATMKGVTLATYQRYFGEDKNKDDLRNITDEALEQIYRSGYWSKCCCDELPAGVDYSLFDAAVNSGPGRGAKWLQAAVGAKQDGGIGPKTLARVKASEPLQVIDVMCDRRLTFLRSLSTWFTFGKGWERRVQAVRGTAFAMAGESSQVLEDVVPSVDYRIVKKGSRGLWVRKLQEALKIQVDGRFTGDTEATLKAWQQANGLEPDGIAGRNTYRSLGLLG</sequence>
<dbReference type="HOGENOM" id="CLU_082693_1_1_7"/>
<gene>
    <name evidence="3" type="ordered locus">HRM2_00220</name>
</gene>
<reference evidence="3 4" key="1">
    <citation type="journal article" date="2009" name="Environ. Microbiol.">
        <title>Genome sequence of Desulfobacterium autotrophicum HRM2, a marine sulfate reducer oxidizing organic carbon completely to carbon dioxide.</title>
        <authorList>
            <person name="Strittmatter A.W."/>
            <person name="Liesegang H."/>
            <person name="Rabus R."/>
            <person name="Decker I."/>
            <person name="Amann J."/>
            <person name="Andres S."/>
            <person name="Henne A."/>
            <person name="Fricke W.F."/>
            <person name="Martinez-Arias R."/>
            <person name="Bartels D."/>
            <person name="Goesmann A."/>
            <person name="Krause L."/>
            <person name="Puehler A."/>
            <person name="Klenk H.P."/>
            <person name="Richter M."/>
            <person name="Schuler M."/>
            <person name="Gloeckner F.O."/>
            <person name="Meyerdierks A."/>
            <person name="Gottschalk G."/>
            <person name="Amann R."/>
        </authorList>
    </citation>
    <scope>NUCLEOTIDE SEQUENCE [LARGE SCALE GENOMIC DNA]</scope>
    <source>
        <strain evidence="4">ATCC 43914 / DSM 3382 / HRM2</strain>
    </source>
</reference>
<dbReference type="STRING" id="177437.HRM2_00220"/>